<evidence type="ECO:0000256" key="2">
    <source>
        <dbReference type="SAM" id="Phobius"/>
    </source>
</evidence>
<name>A0A0S4QUY6_9ACTN</name>
<keyword evidence="2" id="KW-0472">Membrane</keyword>
<evidence type="ECO:0000313" key="3">
    <source>
        <dbReference type="EMBL" id="CUU58664.1"/>
    </source>
</evidence>
<dbReference type="EMBL" id="FAOZ01000021">
    <property type="protein sequence ID" value="CUU58664.1"/>
    <property type="molecule type" value="Genomic_DNA"/>
</dbReference>
<feature type="transmembrane region" description="Helical" evidence="2">
    <location>
        <begin position="153"/>
        <end position="172"/>
    </location>
</feature>
<proteinExistence type="predicted"/>
<feature type="transmembrane region" description="Helical" evidence="2">
    <location>
        <begin position="93"/>
        <end position="112"/>
    </location>
</feature>
<feature type="transmembrane region" description="Helical" evidence="2">
    <location>
        <begin position="244"/>
        <end position="269"/>
    </location>
</feature>
<accession>A0A0S4QUY6</accession>
<evidence type="ECO:0000256" key="1">
    <source>
        <dbReference type="SAM" id="MobiDB-lite"/>
    </source>
</evidence>
<protein>
    <submittedName>
        <fullName evidence="3">Uncharacterized protein</fullName>
    </submittedName>
</protein>
<reference evidence="4" key="1">
    <citation type="submission" date="2015-11" db="EMBL/GenBank/DDBJ databases">
        <authorList>
            <person name="Varghese N."/>
        </authorList>
    </citation>
    <scope>NUCLEOTIDE SEQUENCE [LARGE SCALE GENOMIC DNA]</scope>
    <source>
        <strain evidence="4">DSM 45899</strain>
    </source>
</reference>
<organism evidence="3 4">
    <name type="scientific">Parafrankia irregularis</name>
    <dbReference type="NCBI Taxonomy" id="795642"/>
    <lineage>
        <taxon>Bacteria</taxon>
        <taxon>Bacillati</taxon>
        <taxon>Actinomycetota</taxon>
        <taxon>Actinomycetes</taxon>
        <taxon>Frankiales</taxon>
        <taxon>Frankiaceae</taxon>
        <taxon>Parafrankia</taxon>
    </lineage>
</organism>
<feature type="region of interest" description="Disordered" evidence="1">
    <location>
        <begin position="39"/>
        <end position="69"/>
    </location>
</feature>
<evidence type="ECO:0000313" key="4">
    <source>
        <dbReference type="Proteomes" id="UP000198802"/>
    </source>
</evidence>
<feature type="transmembrane region" description="Helical" evidence="2">
    <location>
        <begin position="222"/>
        <end position="238"/>
    </location>
</feature>
<dbReference type="Proteomes" id="UP000198802">
    <property type="component" value="Unassembled WGS sequence"/>
</dbReference>
<feature type="transmembrane region" description="Helical" evidence="2">
    <location>
        <begin position="458"/>
        <end position="477"/>
    </location>
</feature>
<dbReference type="RefSeq" id="WP_091282114.1">
    <property type="nucleotide sequence ID" value="NZ_FAOZ01000021.1"/>
</dbReference>
<feature type="transmembrane region" description="Helical" evidence="2">
    <location>
        <begin position="489"/>
        <end position="508"/>
    </location>
</feature>
<feature type="transmembrane region" description="Helical" evidence="2">
    <location>
        <begin position="118"/>
        <end position="141"/>
    </location>
</feature>
<keyword evidence="4" id="KW-1185">Reference proteome</keyword>
<feature type="transmembrane region" description="Helical" evidence="2">
    <location>
        <begin position="379"/>
        <end position="398"/>
    </location>
</feature>
<dbReference type="AlphaFoldDB" id="A0A0S4QUY6"/>
<feature type="transmembrane region" description="Helical" evidence="2">
    <location>
        <begin position="184"/>
        <end position="202"/>
    </location>
</feature>
<keyword evidence="2" id="KW-1133">Transmembrane helix</keyword>
<feature type="transmembrane region" description="Helical" evidence="2">
    <location>
        <begin position="404"/>
        <end position="423"/>
    </location>
</feature>
<keyword evidence="2" id="KW-0812">Transmembrane</keyword>
<gene>
    <name evidence="3" type="ORF">Ga0074812_12140</name>
</gene>
<sequence>MTTPAVGPRGFRSTRRARGAELVGSTDWAWPAAWTGSSDWPDLADNPSRSGPGPLARRGGVPRRPDRPRRLRWLSAPHRVAGVARAVAASRRLGTAAQLAGLLLAGVFWGFAAHRMPASVLAADATVALCLWAIVQVARAAVGDTGPSGQLRAGGLAMLMAVALTEGGGWLIPDLDFLRTKPGFLILVPLAAASGALWPGHLGGQRSSRPPDPGRPALMEPGLLMGPGGIGAVAVGLIRTGTLVALVATAVGQVHLALLAWLAPVALAAGPRCGWLLWHATTGPAAAPGPCPAPRGAGLVPVPSGHPRIPRQRLPERQATRHQVRGHQVRRQGIRRREAVGRRFTGGQPAAGTTATGRVLWPAVATGLTAILLSQQADAACASFALAAFAVAAATGPVGDRGPAALPAVAVALVAAPALWASFGPGYPAEGTATLRLLLLALAIDALPAVRATATRPVIHRAGAMTGLIALVALLPLASPGHEAEGYALALLVGRTVAALSAVGWAYLVDSHPVGHQGDTANYLP</sequence>